<dbReference type="EMBL" id="CM000646">
    <property type="protein sequence ID" value="EED89827.1"/>
    <property type="molecule type" value="Genomic_DNA"/>
</dbReference>
<proteinExistence type="predicted"/>
<dbReference type="Proteomes" id="UP000001449">
    <property type="component" value="Chromosome 10"/>
</dbReference>
<evidence type="ECO:0000313" key="3">
    <source>
        <dbReference type="EMBL" id="EED89827.1"/>
    </source>
</evidence>
<feature type="chain" id="PRO_5002869628" evidence="2">
    <location>
        <begin position="20"/>
        <end position="265"/>
    </location>
</feature>
<organism evidence="3 4">
    <name type="scientific">Thalassiosira pseudonana</name>
    <name type="common">Marine diatom</name>
    <name type="synonym">Cyclotella nana</name>
    <dbReference type="NCBI Taxonomy" id="35128"/>
    <lineage>
        <taxon>Eukaryota</taxon>
        <taxon>Sar</taxon>
        <taxon>Stramenopiles</taxon>
        <taxon>Ochrophyta</taxon>
        <taxon>Bacillariophyta</taxon>
        <taxon>Coscinodiscophyceae</taxon>
        <taxon>Thalassiosirophycidae</taxon>
        <taxon>Thalassiosirales</taxon>
        <taxon>Thalassiosiraceae</taxon>
        <taxon>Thalassiosira</taxon>
    </lineage>
</organism>
<dbReference type="eggNOG" id="ENOG502T1IS">
    <property type="taxonomic scope" value="Eukaryota"/>
</dbReference>
<dbReference type="PaxDb" id="35128-Thaps8382"/>
<evidence type="ECO:0000313" key="4">
    <source>
        <dbReference type="Proteomes" id="UP000001449"/>
    </source>
</evidence>
<dbReference type="InParanoid" id="B8C9B8"/>
<dbReference type="HOGENOM" id="CLU_1051625_0_0_1"/>
<dbReference type="GeneID" id="7451093"/>
<accession>B8C9B8</accession>
<evidence type="ECO:0000256" key="2">
    <source>
        <dbReference type="SAM" id="SignalP"/>
    </source>
</evidence>
<name>B8C9B8_THAPS</name>
<keyword evidence="1" id="KW-0175">Coiled coil</keyword>
<protein>
    <submittedName>
        <fullName evidence="3">Uncharacterized protein</fullName>
    </submittedName>
</protein>
<dbReference type="RefSeq" id="XP_002292631.1">
    <property type="nucleotide sequence ID" value="XM_002292595.1"/>
</dbReference>
<keyword evidence="2" id="KW-0732">Signal</keyword>
<gene>
    <name evidence="3" type="ORF">THAPSDRAFT_8382</name>
</gene>
<feature type="signal peptide" evidence="2">
    <location>
        <begin position="1"/>
        <end position="19"/>
    </location>
</feature>
<dbReference type="AlphaFoldDB" id="B8C9B8"/>
<sequence length="265" mass="28545">MNTILSVLAVALTSSAVNAIEFSIDTSSAACDGSPFSTEQIEVSCGDDGAECGMGDTAIITGNFTADVDFYNVDVTLQPCLEEFCPEESAIVAGSICDWIEPVEEGQECGSAGDYVVMYELYIPGEEDNISNDVTVIIKVETGDDCGAVDEEEDAVVEVDEEEVGQEEAQVDEAVEEGQEQEDIVEEVQQENIDEDVQQENIDEDVHQDNKFDEAGDANNVEYATAGVVLALVGAAFASRKRHNDEIKDGEEKLYSEMKGSATFV</sequence>
<reference evidence="3 4" key="2">
    <citation type="journal article" date="2008" name="Nature">
        <title>The Phaeodactylum genome reveals the evolutionary history of diatom genomes.</title>
        <authorList>
            <person name="Bowler C."/>
            <person name="Allen A.E."/>
            <person name="Badger J.H."/>
            <person name="Grimwood J."/>
            <person name="Jabbari K."/>
            <person name="Kuo A."/>
            <person name="Maheswari U."/>
            <person name="Martens C."/>
            <person name="Maumus F."/>
            <person name="Otillar R.P."/>
            <person name="Rayko E."/>
            <person name="Salamov A."/>
            <person name="Vandepoele K."/>
            <person name="Beszteri B."/>
            <person name="Gruber A."/>
            <person name="Heijde M."/>
            <person name="Katinka M."/>
            <person name="Mock T."/>
            <person name="Valentin K."/>
            <person name="Verret F."/>
            <person name="Berges J.A."/>
            <person name="Brownlee C."/>
            <person name="Cadoret J.P."/>
            <person name="Chiovitti A."/>
            <person name="Choi C.J."/>
            <person name="Coesel S."/>
            <person name="De Martino A."/>
            <person name="Detter J.C."/>
            <person name="Durkin C."/>
            <person name="Falciatore A."/>
            <person name="Fournet J."/>
            <person name="Haruta M."/>
            <person name="Huysman M.J."/>
            <person name="Jenkins B.D."/>
            <person name="Jiroutova K."/>
            <person name="Jorgensen R.E."/>
            <person name="Joubert Y."/>
            <person name="Kaplan A."/>
            <person name="Kroger N."/>
            <person name="Kroth P.G."/>
            <person name="La Roche J."/>
            <person name="Lindquist E."/>
            <person name="Lommer M."/>
            <person name="Martin-Jezequel V."/>
            <person name="Lopez P.J."/>
            <person name="Lucas S."/>
            <person name="Mangogna M."/>
            <person name="McGinnis K."/>
            <person name="Medlin L.K."/>
            <person name="Montsant A."/>
            <person name="Oudot-Le Secq M.P."/>
            <person name="Napoli C."/>
            <person name="Obornik M."/>
            <person name="Parker M.S."/>
            <person name="Petit J.L."/>
            <person name="Porcel B.M."/>
            <person name="Poulsen N."/>
            <person name="Robison M."/>
            <person name="Rychlewski L."/>
            <person name="Rynearson T.A."/>
            <person name="Schmutz J."/>
            <person name="Shapiro H."/>
            <person name="Siaut M."/>
            <person name="Stanley M."/>
            <person name="Sussman M.R."/>
            <person name="Taylor A.R."/>
            <person name="Vardi A."/>
            <person name="von Dassow P."/>
            <person name="Vyverman W."/>
            <person name="Willis A."/>
            <person name="Wyrwicz L.S."/>
            <person name="Rokhsar D.S."/>
            <person name="Weissenbach J."/>
            <person name="Armbrust E.V."/>
            <person name="Green B.R."/>
            <person name="Van de Peer Y."/>
            <person name="Grigoriev I.V."/>
        </authorList>
    </citation>
    <scope>NUCLEOTIDE SEQUENCE [LARGE SCALE GENOMIC DNA]</scope>
    <source>
        <strain evidence="3 4">CCMP1335</strain>
    </source>
</reference>
<feature type="coiled-coil region" evidence="1">
    <location>
        <begin position="157"/>
        <end position="191"/>
    </location>
</feature>
<keyword evidence="4" id="KW-1185">Reference proteome</keyword>
<dbReference type="KEGG" id="tps:THAPSDRAFT_8382"/>
<reference evidence="3 4" key="1">
    <citation type="journal article" date="2004" name="Science">
        <title>The genome of the diatom Thalassiosira pseudonana: ecology, evolution, and metabolism.</title>
        <authorList>
            <person name="Armbrust E.V."/>
            <person name="Berges J.A."/>
            <person name="Bowler C."/>
            <person name="Green B.R."/>
            <person name="Martinez D."/>
            <person name="Putnam N.H."/>
            <person name="Zhou S."/>
            <person name="Allen A.E."/>
            <person name="Apt K.E."/>
            <person name="Bechner M."/>
            <person name="Brzezinski M.A."/>
            <person name="Chaal B.K."/>
            <person name="Chiovitti A."/>
            <person name="Davis A.K."/>
            <person name="Demarest M.S."/>
            <person name="Detter J.C."/>
            <person name="Glavina T."/>
            <person name="Goodstein D."/>
            <person name="Hadi M.Z."/>
            <person name="Hellsten U."/>
            <person name="Hildebrand M."/>
            <person name="Jenkins B.D."/>
            <person name="Jurka J."/>
            <person name="Kapitonov V.V."/>
            <person name="Kroger N."/>
            <person name="Lau W.W."/>
            <person name="Lane T.W."/>
            <person name="Larimer F.W."/>
            <person name="Lippmeier J.C."/>
            <person name="Lucas S."/>
            <person name="Medina M."/>
            <person name="Montsant A."/>
            <person name="Obornik M."/>
            <person name="Parker M.S."/>
            <person name="Palenik B."/>
            <person name="Pazour G.J."/>
            <person name="Richardson P.M."/>
            <person name="Rynearson T.A."/>
            <person name="Saito M.A."/>
            <person name="Schwartz D.C."/>
            <person name="Thamatrakoln K."/>
            <person name="Valentin K."/>
            <person name="Vardi A."/>
            <person name="Wilkerson F.P."/>
            <person name="Rokhsar D.S."/>
        </authorList>
    </citation>
    <scope>NUCLEOTIDE SEQUENCE [LARGE SCALE GENOMIC DNA]</scope>
    <source>
        <strain evidence="3 4">CCMP1335</strain>
    </source>
</reference>
<evidence type="ECO:0000256" key="1">
    <source>
        <dbReference type="SAM" id="Coils"/>
    </source>
</evidence>